<dbReference type="SUPFAM" id="SSF140427">
    <property type="entry name" value="VPS28 C-terminal domain-like"/>
    <property type="match status" value="1"/>
</dbReference>
<comment type="function">
    <text evidence="5">Component of the ESCRT-I complex (endosomal sorting complex required for transport I), a regulator of vesicular trafficking process.</text>
</comment>
<evidence type="ECO:0000259" key="8">
    <source>
        <dbReference type="PROSITE" id="PS51313"/>
    </source>
</evidence>
<dbReference type="InterPro" id="IPR037206">
    <property type="entry name" value="VPS28_C_sf"/>
</dbReference>
<feature type="domain" description="VPS28 N-terminal" evidence="8">
    <location>
        <begin position="1"/>
        <end position="111"/>
    </location>
</feature>
<dbReference type="Gene3D" id="1.20.1440.200">
    <property type="match status" value="1"/>
</dbReference>
<dbReference type="InterPro" id="IPR017899">
    <property type="entry name" value="VPS28_C"/>
</dbReference>
<accession>A0A7S0WSL7</accession>
<evidence type="ECO:0000256" key="2">
    <source>
        <dbReference type="ARBA" id="ARBA00022448"/>
    </source>
</evidence>
<dbReference type="SUPFAM" id="SSF140111">
    <property type="entry name" value="Endosomal sorting complex assembly domain"/>
    <property type="match status" value="1"/>
</dbReference>
<dbReference type="PANTHER" id="PTHR12937:SF0">
    <property type="entry name" value="VACUOLAR PROTEIN SORTING-ASSOCIATED PROTEIN 28 HOMOLOG"/>
    <property type="match status" value="1"/>
</dbReference>
<comment type="similarity">
    <text evidence="5 6">Belongs to the VPS28 family.</text>
</comment>
<dbReference type="InterPro" id="IPR007143">
    <property type="entry name" value="Vps28"/>
</dbReference>
<keyword evidence="4 5" id="KW-0653">Protein transport</keyword>
<reference evidence="9" key="1">
    <citation type="submission" date="2021-01" db="EMBL/GenBank/DDBJ databases">
        <authorList>
            <person name="Corre E."/>
            <person name="Pelletier E."/>
            <person name="Niang G."/>
            <person name="Scheremetjew M."/>
            <person name="Finn R."/>
            <person name="Kale V."/>
            <person name="Holt S."/>
            <person name="Cochrane G."/>
            <person name="Meng A."/>
            <person name="Brown T."/>
            <person name="Cohen L."/>
        </authorList>
    </citation>
    <scope>NUCLEOTIDE SEQUENCE</scope>
    <source>
        <strain evidence="9">CCMP722</strain>
    </source>
</reference>
<dbReference type="AlphaFoldDB" id="A0A7S0WSL7"/>
<dbReference type="EMBL" id="HBFA01029936">
    <property type="protein sequence ID" value="CAD8680606.1"/>
    <property type="molecule type" value="Transcribed_RNA"/>
</dbReference>
<organism evidence="9">
    <name type="scientific">Pyramimonas obovata</name>
    <dbReference type="NCBI Taxonomy" id="1411642"/>
    <lineage>
        <taxon>Eukaryota</taxon>
        <taxon>Viridiplantae</taxon>
        <taxon>Chlorophyta</taxon>
        <taxon>Pyramimonadophyceae</taxon>
        <taxon>Pyramimonadales</taxon>
        <taxon>Pyramimonadaceae</taxon>
        <taxon>Pyramimonas</taxon>
        <taxon>Pyramimonas incertae sedis</taxon>
    </lineage>
</organism>
<dbReference type="Pfam" id="PF03997">
    <property type="entry name" value="VPS28"/>
    <property type="match status" value="1"/>
</dbReference>
<dbReference type="PIRSF" id="PIRSF017535">
    <property type="entry name" value="VPS28"/>
    <property type="match status" value="1"/>
</dbReference>
<evidence type="ECO:0000313" key="9">
    <source>
        <dbReference type="EMBL" id="CAD8680606.1"/>
    </source>
</evidence>
<keyword evidence="2 5" id="KW-0813">Transport</keyword>
<gene>
    <name evidence="9" type="ORF">POBO1169_LOCUS15093</name>
</gene>
<dbReference type="Gene3D" id="1.20.120.1130">
    <property type="match status" value="1"/>
</dbReference>
<evidence type="ECO:0000256" key="3">
    <source>
        <dbReference type="ARBA" id="ARBA00022753"/>
    </source>
</evidence>
<feature type="domain" description="VPS28 C-terminal" evidence="7">
    <location>
        <begin position="124"/>
        <end position="220"/>
    </location>
</feature>
<proteinExistence type="inferred from homology"/>
<evidence type="ECO:0000256" key="4">
    <source>
        <dbReference type="ARBA" id="ARBA00022927"/>
    </source>
</evidence>
<keyword evidence="3 5" id="KW-0967">Endosome</keyword>
<evidence type="ECO:0000256" key="5">
    <source>
        <dbReference type="PIRNR" id="PIRNR017535"/>
    </source>
</evidence>
<dbReference type="FunFam" id="1.20.120.1130:FF:000001">
    <property type="entry name" value="Vacuolar protein sorting-associated protein 28 homolog"/>
    <property type="match status" value="1"/>
</dbReference>
<comment type="subcellular location">
    <subcellularLocation>
        <location evidence="1">Endosome</location>
    </subcellularLocation>
</comment>
<name>A0A7S0WSL7_9CHLO</name>
<dbReference type="InterPro" id="IPR017898">
    <property type="entry name" value="VPS28_N"/>
</dbReference>
<dbReference type="InterPro" id="IPR037202">
    <property type="entry name" value="ESCRT_assembly_dom"/>
</dbReference>
<dbReference type="InterPro" id="IPR038358">
    <property type="entry name" value="VPS28_N_sf"/>
</dbReference>
<dbReference type="GO" id="GO:0044877">
    <property type="term" value="F:protein-containing complex binding"/>
    <property type="evidence" value="ECO:0007669"/>
    <property type="project" value="TreeGrafter"/>
</dbReference>
<dbReference type="GO" id="GO:0000813">
    <property type="term" value="C:ESCRT I complex"/>
    <property type="evidence" value="ECO:0007669"/>
    <property type="project" value="UniProtKB-UniRule"/>
</dbReference>
<evidence type="ECO:0000256" key="6">
    <source>
        <dbReference type="PROSITE-ProRule" id="PRU00642"/>
    </source>
</evidence>
<dbReference type="PANTHER" id="PTHR12937">
    <property type="entry name" value="VACUOLAR PROTEIN SORTING 28, ISOFORM 2 VPS28"/>
    <property type="match status" value="1"/>
</dbReference>
<evidence type="ECO:0000256" key="1">
    <source>
        <dbReference type="ARBA" id="ARBA00004177"/>
    </source>
</evidence>
<evidence type="ECO:0000259" key="7">
    <source>
        <dbReference type="PROSITE" id="PS51310"/>
    </source>
</evidence>
<dbReference type="PROSITE" id="PS51310">
    <property type="entry name" value="VPS28_C"/>
    <property type="match status" value="1"/>
</dbReference>
<dbReference type="GO" id="GO:0043328">
    <property type="term" value="P:protein transport to vacuole involved in ubiquitin-dependent protein catabolic process via the multivesicular body sorting pathway"/>
    <property type="evidence" value="ECO:0007669"/>
    <property type="project" value="TreeGrafter"/>
</dbReference>
<sequence length="223" mass="24820">MATSAGGSGENFTPVTLWTNKKEKEAINNKADLFALIKTVDRLEKAYVRDAISAKEYETTCLNMIAKFKTLMNTIQDQVPSVMDFMKMYHMECPAAVNRLLVSGIPATIEHGNAGRSSTAGGGGSEVVVAETVQLFITTMDALKINMTAVDNLYPLLTDLVQSMNKLVFLEPEFEGKVKVKEWLTRLNKMRASDELSEDESRQLLFDLESSYGAVVQKLKERH</sequence>
<dbReference type="PROSITE" id="PS51313">
    <property type="entry name" value="VPS28_N"/>
    <property type="match status" value="1"/>
</dbReference>
<protein>
    <recommendedName>
        <fullName evidence="5">Vacuolar protein sorting-associated protein 28 homolog</fullName>
    </recommendedName>
</protein>